<gene>
    <name evidence="4" type="ORF">AQJ11_07550</name>
</gene>
<accession>A0A101QK73</accession>
<dbReference type="RefSeq" id="WP_059262336.1">
    <property type="nucleotide sequence ID" value="NZ_KQ948353.1"/>
</dbReference>
<dbReference type="Gene3D" id="3.90.1720.10">
    <property type="entry name" value="endopeptidase domain like (from Nostoc punctiforme)"/>
    <property type="match status" value="1"/>
</dbReference>
<evidence type="ECO:0000313" key="4">
    <source>
        <dbReference type="EMBL" id="KUN31335.1"/>
    </source>
</evidence>
<evidence type="ECO:0000259" key="2">
    <source>
        <dbReference type="Pfam" id="PF01471"/>
    </source>
</evidence>
<organism evidence="4 5">
    <name type="scientific">Streptomyces corchorusii</name>
    <name type="common">Streptomyces chibaensis</name>
    <dbReference type="NCBI Taxonomy" id="1903"/>
    <lineage>
        <taxon>Bacteria</taxon>
        <taxon>Bacillati</taxon>
        <taxon>Actinomycetota</taxon>
        <taxon>Actinomycetes</taxon>
        <taxon>Kitasatosporales</taxon>
        <taxon>Streptomycetaceae</taxon>
        <taxon>Streptomyces</taxon>
    </lineage>
</organism>
<dbReference type="SUPFAM" id="SSF54001">
    <property type="entry name" value="Cysteine proteinases"/>
    <property type="match status" value="1"/>
</dbReference>
<dbReference type="Proteomes" id="UP000053398">
    <property type="component" value="Unassembled WGS sequence"/>
</dbReference>
<name>A0A101QK73_STRCK</name>
<dbReference type="InterPro" id="IPR036365">
    <property type="entry name" value="PGBD-like_sf"/>
</dbReference>
<dbReference type="SUPFAM" id="SSF47090">
    <property type="entry name" value="PGBD-like"/>
    <property type="match status" value="2"/>
</dbReference>
<sequence>MTFAVRPRHRKGTAALGVLTAALAATGMLVGTPSPAVATTTTSEVRLAQTDLNGLAYDAGTVDGIPGARTKAATASFQSDRCLTVDGAIGPQTLGGLRSVVKQVQVKARVTADGTYGSDTTGAVKRYQRAHHLDADGIAGPDTMKSMGITRVVPGCHTTGALRSKIVRIAKSQIGVTEGRGKCVPGKPYSICADWCAAFATWVWRDAGVRVPFMKSVPGVYDWAVAHGRWVGTSRLSTARPGDLIIFGHAGYRYHIGVVDQVSGRSVRVISGNTADPHGSGRIGVYDKTYPLSGSVFYGLVRP</sequence>
<reference evidence="4 5" key="1">
    <citation type="submission" date="2015-10" db="EMBL/GenBank/DDBJ databases">
        <title>Draft genome sequence of Streptomyces corchorusii DSM 40340, type strain for the species Streptomyces corchorusii.</title>
        <authorList>
            <person name="Ruckert C."/>
            <person name="Winkler A."/>
            <person name="Kalinowski J."/>
            <person name="Kampfer P."/>
            <person name="Glaeser S."/>
        </authorList>
    </citation>
    <scope>NUCLEOTIDE SEQUENCE [LARGE SCALE GENOMIC DNA]</scope>
    <source>
        <strain evidence="4 5">DSM 40340</strain>
    </source>
</reference>
<dbReference type="EMBL" id="LMWP01000006">
    <property type="protein sequence ID" value="KUN31335.1"/>
    <property type="molecule type" value="Genomic_DNA"/>
</dbReference>
<evidence type="ECO:0000259" key="3">
    <source>
        <dbReference type="Pfam" id="PF05257"/>
    </source>
</evidence>
<keyword evidence="5" id="KW-1185">Reference proteome</keyword>
<dbReference type="InterPro" id="IPR002477">
    <property type="entry name" value="Peptidoglycan-bd-like"/>
</dbReference>
<dbReference type="InterPro" id="IPR007921">
    <property type="entry name" value="CHAP_dom"/>
</dbReference>
<protein>
    <submittedName>
        <fullName evidence="4">Peptidase</fullName>
    </submittedName>
</protein>
<feature type="domain" description="Peptidase C51" evidence="3">
    <location>
        <begin position="194"/>
        <end position="273"/>
    </location>
</feature>
<evidence type="ECO:0000256" key="1">
    <source>
        <dbReference type="SAM" id="SignalP"/>
    </source>
</evidence>
<dbReference type="Pfam" id="PF05257">
    <property type="entry name" value="CHAP"/>
    <property type="match status" value="1"/>
</dbReference>
<feature type="domain" description="Peptidoglycan binding-like" evidence="2">
    <location>
        <begin position="43"/>
        <end position="94"/>
    </location>
</feature>
<dbReference type="InterPro" id="IPR036366">
    <property type="entry name" value="PGBDSf"/>
</dbReference>
<evidence type="ECO:0000313" key="5">
    <source>
        <dbReference type="Proteomes" id="UP000053398"/>
    </source>
</evidence>
<dbReference type="Gene3D" id="1.10.101.10">
    <property type="entry name" value="PGBD-like superfamily/PGBD"/>
    <property type="match status" value="2"/>
</dbReference>
<feature type="chain" id="PRO_5007103944" evidence="1">
    <location>
        <begin position="39"/>
        <end position="303"/>
    </location>
</feature>
<dbReference type="InterPro" id="IPR038765">
    <property type="entry name" value="Papain-like_cys_pep_sf"/>
</dbReference>
<feature type="signal peptide" evidence="1">
    <location>
        <begin position="1"/>
        <end position="38"/>
    </location>
</feature>
<proteinExistence type="predicted"/>
<feature type="domain" description="Peptidoglycan binding-like" evidence="2">
    <location>
        <begin position="111"/>
        <end position="147"/>
    </location>
</feature>
<keyword evidence="1" id="KW-0732">Signal</keyword>
<comment type="caution">
    <text evidence="4">The sequence shown here is derived from an EMBL/GenBank/DDBJ whole genome shotgun (WGS) entry which is preliminary data.</text>
</comment>
<dbReference type="Pfam" id="PF01471">
    <property type="entry name" value="PG_binding_1"/>
    <property type="match status" value="2"/>
</dbReference>
<dbReference type="AlphaFoldDB" id="A0A101QK73"/>